<evidence type="ECO:0000256" key="5">
    <source>
        <dbReference type="ARBA" id="ARBA00023014"/>
    </source>
</evidence>
<keyword evidence="2" id="KW-0004">4Fe-4S</keyword>
<dbReference type="FunFam" id="3.40.50.11540:FF:000001">
    <property type="entry name" value="NADH dehydrogenase [ubiquinone] flavoprotein 1, mitochondrial"/>
    <property type="match status" value="1"/>
</dbReference>
<dbReference type="Gene3D" id="3.10.20.600">
    <property type="match status" value="1"/>
</dbReference>
<dbReference type="SUPFAM" id="SSF142984">
    <property type="entry name" value="Nqo1 middle domain-like"/>
    <property type="match status" value="1"/>
</dbReference>
<dbReference type="RefSeq" id="XP_029235830.1">
    <property type="nucleotide sequence ID" value="XM_029384301.1"/>
</dbReference>
<name>A0A3R7MDF8_TRYRA</name>
<dbReference type="SUPFAM" id="SSF142019">
    <property type="entry name" value="Nqo1 FMN-binding domain-like"/>
    <property type="match status" value="1"/>
</dbReference>
<evidence type="ECO:0000259" key="6">
    <source>
        <dbReference type="Pfam" id="PF01512"/>
    </source>
</evidence>
<feature type="domain" description="NADH-ubiquinone oxidoreductase 51kDa subunit FMN-binding" evidence="6">
    <location>
        <begin position="68"/>
        <end position="236"/>
    </location>
</feature>
<proteinExistence type="inferred from homology"/>
<dbReference type="EMBL" id="MKGL01000319">
    <property type="protein sequence ID" value="RNF00548.1"/>
    <property type="molecule type" value="Genomic_DNA"/>
</dbReference>
<evidence type="ECO:0000256" key="2">
    <source>
        <dbReference type="ARBA" id="ARBA00022485"/>
    </source>
</evidence>
<evidence type="ECO:0000313" key="9">
    <source>
        <dbReference type="Proteomes" id="UP000283634"/>
    </source>
</evidence>
<dbReference type="InterPro" id="IPR011538">
    <property type="entry name" value="Nuo51_FMN-bd"/>
</dbReference>
<dbReference type="GO" id="GO:0016491">
    <property type="term" value="F:oxidoreductase activity"/>
    <property type="evidence" value="ECO:0007669"/>
    <property type="project" value="UniProtKB-KW"/>
</dbReference>
<comment type="similarity">
    <text evidence="1">Belongs to the complex I 51 kDa subunit family.</text>
</comment>
<dbReference type="InterPro" id="IPR054765">
    <property type="entry name" value="SLBB_dom"/>
</dbReference>
<dbReference type="EC" id="1.6.99.3" evidence="8"/>
<sequence>MLRRAGLFTSTAVLLEKTHGGLKNKDHIFVNLYDDFGTDVASAERQGDWYCTKDLLLKGHDWVIAETKANGLWGRGGASFPSGLKCFFFYAKGEAGRAPQLYLVVNGDESEPGICKDREIMRHRPHKFVEGALIAGFAMRARYGYIYICGEFYNVWRSVERAIQEAYAKRHHLGSNACGSGYDFDLYTHRGAGAYICGEETAMISSLECCPGKPPFPANVGLYGCSTTVTNVETVSVAPTILRRGLQWFASFGRKNNAGVKFFCIYGHVNRPCTVEEEMSMPLRDLIERHAGGVWGG</sequence>
<feature type="domain" description="SLBB" evidence="7">
    <location>
        <begin position="263"/>
        <end position="294"/>
    </location>
</feature>
<dbReference type="PANTHER" id="PTHR11780">
    <property type="entry name" value="NADH-UBIQUINONE OXIDOREDUCTASE FLAVOPROTEIN 1 NDUFV1"/>
    <property type="match status" value="1"/>
</dbReference>
<dbReference type="GO" id="GO:0046872">
    <property type="term" value="F:metal ion binding"/>
    <property type="evidence" value="ECO:0007669"/>
    <property type="project" value="UniProtKB-KW"/>
</dbReference>
<reference evidence="8 9" key="1">
    <citation type="journal article" date="2018" name="BMC Genomics">
        <title>Genomic comparison of Trypanosoma conorhini and Trypanosoma rangeli to Trypanosoma cruzi strains of high and low virulence.</title>
        <authorList>
            <person name="Bradwell K.R."/>
            <person name="Koparde V.N."/>
            <person name="Matveyev A.V."/>
            <person name="Serrano M.G."/>
            <person name="Alves J.M."/>
            <person name="Parikh H."/>
            <person name="Huang B."/>
            <person name="Lee V."/>
            <person name="Espinosa-Alvarez O."/>
            <person name="Ortiz P.A."/>
            <person name="Costa-Martins A.G."/>
            <person name="Teixeira M.M."/>
            <person name="Buck G.A."/>
        </authorList>
    </citation>
    <scope>NUCLEOTIDE SEQUENCE [LARGE SCALE GENOMIC DNA]</scope>
    <source>
        <strain evidence="8 9">AM80</strain>
    </source>
</reference>
<keyword evidence="8" id="KW-0830">Ubiquinone</keyword>
<evidence type="ECO:0000256" key="1">
    <source>
        <dbReference type="ARBA" id="ARBA00007523"/>
    </source>
</evidence>
<comment type="caution">
    <text evidence="8">The sequence shown here is derived from an EMBL/GenBank/DDBJ whole genome shotgun (WGS) entry which is preliminary data.</text>
</comment>
<keyword evidence="3" id="KW-0479">Metal-binding</keyword>
<dbReference type="Pfam" id="PF22461">
    <property type="entry name" value="SLBB_2"/>
    <property type="match status" value="1"/>
</dbReference>
<keyword evidence="5" id="KW-0411">Iron-sulfur</keyword>
<dbReference type="Pfam" id="PF01512">
    <property type="entry name" value="Complex1_51K"/>
    <property type="match status" value="1"/>
</dbReference>
<evidence type="ECO:0000313" key="8">
    <source>
        <dbReference type="EMBL" id="RNF00548.1"/>
    </source>
</evidence>
<dbReference type="InterPro" id="IPR050837">
    <property type="entry name" value="ComplexI_51kDa_subunit"/>
</dbReference>
<dbReference type="GO" id="GO:0051539">
    <property type="term" value="F:4 iron, 4 sulfur cluster binding"/>
    <property type="evidence" value="ECO:0007669"/>
    <property type="project" value="UniProtKB-KW"/>
</dbReference>
<dbReference type="AlphaFoldDB" id="A0A3R7MDF8"/>
<dbReference type="GO" id="GO:0006120">
    <property type="term" value="P:mitochondrial electron transport, NADH to ubiquinone"/>
    <property type="evidence" value="ECO:0007669"/>
    <property type="project" value="TreeGrafter"/>
</dbReference>
<dbReference type="OMA" id="CINGNES"/>
<dbReference type="VEuPathDB" id="TriTrypDB:TRSC58_00929"/>
<dbReference type="InterPro" id="IPR037225">
    <property type="entry name" value="Nuo51_FMN-bd_sf"/>
</dbReference>
<evidence type="ECO:0000259" key="7">
    <source>
        <dbReference type="Pfam" id="PF22461"/>
    </source>
</evidence>
<protein>
    <submittedName>
        <fullName evidence="8">NADH-ubiquinone oxidoreductase, mitochondrial</fullName>
        <ecNumber evidence="8">1.6.5.3</ecNumber>
        <ecNumber evidence="8">1.6.99.3</ecNumber>
    </submittedName>
</protein>
<organism evidence="8 9">
    <name type="scientific">Trypanosoma rangeli</name>
    <dbReference type="NCBI Taxonomy" id="5698"/>
    <lineage>
        <taxon>Eukaryota</taxon>
        <taxon>Discoba</taxon>
        <taxon>Euglenozoa</taxon>
        <taxon>Kinetoplastea</taxon>
        <taxon>Metakinetoplastina</taxon>
        <taxon>Trypanosomatida</taxon>
        <taxon>Trypanosomatidae</taxon>
        <taxon>Trypanosoma</taxon>
        <taxon>Herpetosoma</taxon>
    </lineage>
</organism>
<dbReference type="GeneID" id="40331444"/>
<accession>A0A3R7MDF8</accession>
<evidence type="ECO:0000256" key="4">
    <source>
        <dbReference type="ARBA" id="ARBA00023004"/>
    </source>
</evidence>
<dbReference type="GO" id="GO:0005739">
    <property type="term" value="C:mitochondrion"/>
    <property type="evidence" value="ECO:0007669"/>
    <property type="project" value="GOC"/>
</dbReference>
<dbReference type="Gene3D" id="3.40.50.11540">
    <property type="entry name" value="NADH-ubiquinone oxidoreductase 51kDa subunit"/>
    <property type="match status" value="1"/>
</dbReference>
<keyword evidence="8" id="KW-0560">Oxidoreductase</keyword>
<dbReference type="Proteomes" id="UP000283634">
    <property type="component" value="Unassembled WGS sequence"/>
</dbReference>
<dbReference type="OrthoDB" id="42889at2759"/>
<evidence type="ECO:0000256" key="3">
    <source>
        <dbReference type="ARBA" id="ARBA00022723"/>
    </source>
</evidence>
<keyword evidence="9" id="KW-1185">Reference proteome</keyword>
<dbReference type="EC" id="1.6.5.3" evidence="8"/>
<gene>
    <name evidence="8" type="ORF">TraAM80_07511</name>
</gene>
<keyword evidence="4" id="KW-0408">Iron</keyword>
<dbReference type="PANTHER" id="PTHR11780:SF10">
    <property type="entry name" value="NADH DEHYDROGENASE [UBIQUINONE] FLAVOPROTEIN 1, MITOCHONDRIAL"/>
    <property type="match status" value="1"/>
</dbReference>